<dbReference type="Pfam" id="PF20434">
    <property type="entry name" value="BD-FAE"/>
    <property type="match status" value="1"/>
</dbReference>
<organism evidence="4 5">
    <name type="scientific">Bordetella genomosp. 4</name>
    <dbReference type="NCBI Taxonomy" id="463044"/>
    <lineage>
        <taxon>Bacteria</taxon>
        <taxon>Pseudomonadati</taxon>
        <taxon>Pseudomonadota</taxon>
        <taxon>Betaproteobacteria</taxon>
        <taxon>Burkholderiales</taxon>
        <taxon>Alcaligenaceae</taxon>
        <taxon>Bordetella</taxon>
    </lineage>
</organism>
<name>A0A261V0U3_9BORD</name>
<comment type="caution">
    <text evidence="4">The sequence shown here is derived from an EMBL/GenBank/DDBJ whole genome shotgun (WGS) entry which is preliminary data.</text>
</comment>
<keyword evidence="1" id="KW-0378">Hydrolase</keyword>
<accession>A0A261V0U3</accession>
<keyword evidence="2" id="KW-1133">Transmembrane helix</keyword>
<dbReference type="Gene3D" id="3.40.50.1820">
    <property type="entry name" value="alpha/beta hydrolase"/>
    <property type="match status" value="1"/>
</dbReference>
<feature type="domain" description="BD-FAE-like" evidence="3">
    <location>
        <begin position="49"/>
        <end position="153"/>
    </location>
</feature>
<dbReference type="InterPro" id="IPR029058">
    <property type="entry name" value="AB_hydrolase_fold"/>
</dbReference>
<gene>
    <name evidence="4" type="ORF">CAL20_01625</name>
</gene>
<dbReference type="EMBL" id="NEVQ01000001">
    <property type="protein sequence ID" value="OZI67764.1"/>
    <property type="molecule type" value="Genomic_DNA"/>
</dbReference>
<evidence type="ECO:0000256" key="1">
    <source>
        <dbReference type="ARBA" id="ARBA00022801"/>
    </source>
</evidence>
<dbReference type="SUPFAM" id="SSF53474">
    <property type="entry name" value="alpha/beta-Hydrolases"/>
    <property type="match status" value="1"/>
</dbReference>
<keyword evidence="5" id="KW-1185">Reference proteome</keyword>
<dbReference type="RefSeq" id="WP_094819528.1">
    <property type="nucleotide sequence ID" value="NZ_NEVO01000001.1"/>
</dbReference>
<evidence type="ECO:0000313" key="4">
    <source>
        <dbReference type="EMBL" id="OZI67764.1"/>
    </source>
</evidence>
<proteinExistence type="predicted"/>
<keyword evidence="2" id="KW-0812">Transmembrane</keyword>
<dbReference type="OrthoDB" id="9771666at2"/>
<reference evidence="4 5" key="1">
    <citation type="submission" date="2017-05" db="EMBL/GenBank/DDBJ databases">
        <title>Complete and WGS of Bordetella genogroups.</title>
        <authorList>
            <person name="Spilker T."/>
            <person name="LiPuma J."/>
        </authorList>
    </citation>
    <scope>NUCLEOTIDE SEQUENCE [LARGE SCALE GENOMIC DNA]</scope>
    <source>
        <strain evidence="4 5">AU9919</strain>
    </source>
</reference>
<dbReference type="PANTHER" id="PTHR48081">
    <property type="entry name" value="AB HYDROLASE SUPERFAMILY PROTEIN C4A8.06C"/>
    <property type="match status" value="1"/>
</dbReference>
<dbReference type="AlphaFoldDB" id="A0A261V0U3"/>
<evidence type="ECO:0000256" key="2">
    <source>
        <dbReference type="SAM" id="Phobius"/>
    </source>
</evidence>
<protein>
    <submittedName>
        <fullName evidence="4">Lipase</fullName>
    </submittedName>
</protein>
<dbReference type="Proteomes" id="UP000216885">
    <property type="component" value="Unassembled WGS sequence"/>
</dbReference>
<dbReference type="InterPro" id="IPR050300">
    <property type="entry name" value="GDXG_lipolytic_enzyme"/>
</dbReference>
<feature type="transmembrane region" description="Helical" evidence="2">
    <location>
        <begin position="81"/>
        <end position="99"/>
    </location>
</feature>
<dbReference type="InterPro" id="IPR049492">
    <property type="entry name" value="BD-FAE-like_dom"/>
</dbReference>
<dbReference type="GO" id="GO:0016787">
    <property type="term" value="F:hydrolase activity"/>
    <property type="evidence" value="ECO:0007669"/>
    <property type="project" value="UniProtKB-KW"/>
</dbReference>
<sequence>MAQDLYRNRDFIPDFDEIIAETAARSREFVRGVDMRRDVPYGSGPRERMDIILPPRMAKGAPIHVFIHGGYWRSGSKEDHWLVAAPVLAAGGVAVLVTYDLMPGTRLGTIVSQVRAAVRHIVTMAADIGADSTKLTASGHSAGAHLASYLAAQGPEEGSPPDLPAPRGLLLVSGIYNLTDIPGSFLKSEAQMTPAEAAAWSPLTSRQFPGPRRIVMVSEMDSTPFHSQGHEFASFLERTTHDGQFRMEAGLNHLTVVLALGDPKSPAGLCLSDLVTG</sequence>
<evidence type="ECO:0000259" key="3">
    <source>
        <dbReference type="Pfam" id="PF20434"/>
    </source>
</evidence>
<evidence type="ECO:0000313" key="5">
    <source>
        <dbReference type="Proteomes" id="UP000216885"/>
    </source>
</evidence>
<dbReference type="PANTHER" id="PTHR48081:SF33">
    <property type="entry name" value="KYNURENINE FORMAMIDASE"/>
    <property type="match status" value="1"/>
</dbReference>
<keyword evidence="2" id="KW-0472">Membrane</keyword>